<dbReference type="AlphaFoldDB" id="A0A9D2SB70"/>
<feature type="transmembrane region" description="Helical" evidence="1">
    <location>
        <begin position="162"/>
        <end position="181"/>
    </location>
</feature>
<proteinExistence type="predicted"/>
<keyword evidence="1" id="KW-0812">Transmembrane</keyword>
<dbReference type="PANTHER" id="PTHR40076:SF1">
    <property type="entry name" value="MEMBRANE PROTEIN"/>
    <property type="match status" value="1"/>
</dbReference>
<dbReference type="EMBL" id="DWXO01000024">
    <property type="protein sequence ID" value="HJB79850.1"/>
    <property type="molecule type" value="Genomic_DNA"/>
</dbReference>
<dbReference type="InterPro" id="IPR010380">
    <property type="entry name" value="DUF975"/>
</dbReference>
<sequence length="275" mass="31032">MGYDRPQSKWLARDAMRGAYPHPMLVTLVYVLLTGILGSIVMNFVAEPFQAAYFYLTKTDYEVNEILTAIFTPQRIAVIAAMELLLALYRWVMDYGYVSYTLRLARRERPGYRNLLDGFYTIGRALAVNVLSALFVLLWGLIGMAVYAGFVFLAYLTHSGMLILVGALIMLVWMIAVSYRYRLAVYFLLDHPEMGALEAIGHSKRAMRGNVTALFVQDLSFLGWLLLTPFTLGILSLWIGPYMGAAEANFYSWVVYGSFPERPQPSGWSGPYSGF</sequence>
<dbReference type="PANTHER" id="PTHR40076">
    <property type="entry name" value="MEMBRANE PROTEIN-RELATED"/>
    <property type="match status" value="1"/>
</dbReference>
<keyword evidence="1" id="KW-1133">Transmembrane helix</keyword>
<comment type="caution">
    <text evidence="2">The sequence shown here is derived from an EMBL/GenBank/DDBJ whole genome shotgun (WGS) entry which is preliminary data.</text>
</comment>
<organism evidence="2 3">
    <name type="scientific">Candidatus Flavonifractor intestinigallinarum</name>
    <dbReference type="NCBI Taxonomy" id="2838586"/>
    <lineage>
        <taxon>Bacteria</taxon>
        <taxon>Bacillati</taxon>
        <taxon>Bacillota</taxon>
        <taxon>Clostridia</taxon>
        <taxon>Eubacteriales</taxon>
        <taxon>Oscillospiraceae</taxon>
        <taxon>Flavonifractor</taxon>
    </lineage>
</organism>
<name>A0A9D2SB70_9FIRM</name>
<evidence type="ECO:0000256" key="1">
    <source>
        <dbReference type="SAM" id="Phobius"/>
    </source>
</evidence>
<dbReference type="Proteomes" id="UP000823921">
    <property type="component" value="Unassembled WGS sequence"/>
</dbReference>
<evidence type="ECO:0000313" key="3">
    <source>
        <dbReference type="Proteomes" id="UP000823921"/>
    </source>
</evidence>
<accession>A0A9D2SB70</accession>
<gene>
    <name evidence="2" type="ORF">H9712_02585</name>
</gene>
<keyword evidence="1" id="KW-0472">Membrane</keyword>
<reference evidence="2" key="2">
    <citation type="submission" date="2021-04" db="EMBL/GenBank/DDBJ databases">
        <authorList>
            <person name="Gilroy R."/>
        </authorList>
    </citation>
    <scope>NUCLEOTIDE SEQUENCE</scope>
    <source>
        <strain evidence="2">CHK192-8294</strain>
    </source>
</reference>
<evidence type="ECO:0000313" key="2">
    <source>
        <dbReference type="EMBL" id="HJB79850.1"/>
    </source>
</evidence>
<feature type="transmembrane region" description="Helical" evidence="1">
    <location>
        <begin position="133"/>
        <end position="155"/>
    </location>
</feature>
<feature type="transmembrane region" description="Helical" evidence="1">
    <location>
        <begin position="221"/>
        <end position="240"/>
    </location>
</feature>
<feature type="transmembrane region" description="Helical" evidence="1">
    <location>
        <begin position="25"/>
        <end position="46"/>
    </location>
</feature>
<feature type="transmembrane region" description="Helical" evidence="1">
    <location>
        <begin position="66"/>
        <end position="89"/>
    </location>
</feature>
<reference evidence="2" key="1">
    <citation type="journal article" date="2021" name="PeerJ">
        <title>Extensive microbial diversity within the chicken gut microbiome revealed by metagenomics and culture.</title>
        <authorList>
            <person name="Gilroy R."/>
            <person name="Ravi A."/>
            <person name="Getino M."/>
            <person name="Pursley I."/>
            <person name="Horton D.L."/>
            <person name="Alikhan N.F."/>
            <person name="Baker D."/>
            <person name="Gharbi K."/>
            <person name="Hall N."/>
            <person name="Watson M."/>
            <person name="Adriaenssens E.M."/>
            <person name="Foster-Nyarko E."/>
            <person name="Jarju S."/>
            <person name="Secka A."/>
            <person name="Antonio M."/>
            <person name="Oren A."/>
            <person name="Chaudhuri R.R."/>
            <person name="La Ragione R."/>
            <person name="Hildebrand F."/>
            <person name="Pallen M.J."/>
        </authorList>
    </citation>
    <scope>NUCLEOTIDE SEQUENCE</scope>
    <source>
        <strain evidence="2">CHK192-8294</strain>
    </source>
</reference>
<protein>
    <submittedName>
        <fullName evidence="2">DUF975 family protein</fullName>
    </submittedName>
</protein>
<dbReference type="Pfam" id="PF06161">
    <property type="entry name" value="DUF975"/>
    <property type="match status" value="1"/>
</dbReference>